<evidence type="ECO:0008006" key="3">
    <source>
        <dbReference type="Google" id="ProtNLM"/>
    </source>
</evidence>
<dbReference type="Proteomes" id="UP000054166">
    <property type="component" value="Unassembled WGS sequence"/>
</dbReference>
<proteinExistence type="predicted"/>
<accession>A0A0C3F001</accession>
<gene>
    <name evidence="1" type="ORF">PILCRDRAFT_15382</name>
</gene>
<protein>
    <recommendedName>
        <fullName evidence="3">hAT-like transposase RNase-H fold domain-containing protein</fullName>
    </recommendedName>
</protein>
<evidence type="ECO:0000313" key="1">
    <source>
        <dbReference type="EMBL" id="KIM73291.1"/>
    </source>
</evidence>
<evidence type="ECO:0000313" key="2">
    <source>
        <dbReference type="Proteomes" id="UP000054166"/>
    </source>
</evidence>
<sequence length="121" mass="13994">MSATTLETLANTPKFVPVKKGIEKGLEKLHKWYMATDQTDIYFICLALEPSVKLEYAKQKWDKLSYDNGIATLEKAFDTYMYHPHHFPRNPHLLRALLLNRKVSRCPSFRQPFVAALNPSV</sequence>
<name>A0A0C3F001_PILCF</name>
<reference evidence="1 2" key="1">
    <citation type="submission" date="2014-04" db="EMBL/GenBank/DDBJ databases">
        <authorList>
            <consortium name="DOE Joint Genome Institute"/>
            <person name="Kuo A."/>
            <person name="Tarkka M."/>
            <person name="Buscot F."/>
            <person name="Kohler A."/>
            <person name="Nagy L.G."/>
            <person name="Floudas D."/>
            <person name="Copeland A."/>
            <person name="Barry K.W."/>
            <person name="Cichocki N."/>
            <person name="Veneault-Fourrey C."/>
            <person name="LaButti K."/>
            <person name="Lindquist E.A."/>
            <person name="Lipzen A."/>
            <person name="Lundell T."/>
            <person name="Morin E."/>
            <person name="Murat C."/>
            <person name="Sun H."/>
            <person name="Tunlid A."/>
            <person name="Henrissat B."/>
            <person name="Grigoriev I.V."/>
            <person name="Hibbett D.S."/>
            <person name="Martin F."/>
            <person name="Nordberg H.P."/>
            <person name="Cantor M.N."/>
            <person name="Hua S.X."/>
        </authorList>
    </citation>
    <scope>NUCLEOTIDE SEQUENCE [LARGE SCALE GENOMIC DNA]</scope>
    <source>
        <strain evidence="1 2">F 1598</strain>
    </source>
</reference>
<dbReference type="AlphaFoldDB" id="A0A0C3F001"/>
<dbReference type="HOGENOM" id="CLU_2038928_0_0_1"/>
<dbReference type="InParanoid" id="A0A0C3F001"/>
<dbReference type="OrthoDB" id="3058553at2759"/>
<keyword evidence="2" id="KW-1185">Reference proteome</keyword>
<organism evidence="1 2">
    <name type="scientific">Piloderma croceum (strain F 1598)</name>
    <dbReference type="NCBI Taxonomy" id="765440"/>
    <lineage>
        <taxon>Eukaryota</taxon>
        <taxon>Fungi</taxon>
        <taxon>Dikarya</taxon>
        <taxon>Basidiomycota</taxon>
        <taxon>Agaricomycotina</taxon>
        <taxon>Agaricomycetes</taxon>
        <taxon>Agaricomycetidae</taxon>
        <taxon>Atheliales</taxon>
        <taxon>Atheliaceae</taxon>
        <taxon>Piloderma</taxon>
    </lineage>
</organism>
<reference evidence="2" key="2">
    <citation type="submission" date="2015-01" db="EMBL/GenBank/DDBJ databases">
        <title>Evolutionary Origins and Diversification of the Mycorrhizal Mutualists.</title>
        <authorList>
            <consortium name="DOE Joint Genome Institute"/>
            <consortium name="Mycorrhizal Genomics Consortium"/>
            <person name="Kohler A."/>
            <person name="Kuo A."/>
            <person name="Nagy L.G."/>
            <person name="Floudas D."/>
            <person name="Copeland A."/>
            <person name="Barry K.W."/>
            <person name="Cichocki N."/>
            <person name="Veneault-Fourrey C."/>
            <person name="LaButti K."/>
            <person name="Lindquist E.A."/>
            <person name="Lipzen A."/>
            <person name="Lundell T."/>
            <person name="Morin E."/>
            <person name="Murat C."/>
            <person name="Riley R."/>
            <person name="Ohm R."/>
            <person name="Sun H."/>
            <person name="Tunlid A."/>
            <person name="Henrissat B."/>
            <person name="Grigoriev I.V."/>
            <person name="Hibbett D.S."/>
            <person name="Martin F."/>
        </authorList>
    </citation>
    <scope>NUCLEOTIDE SEQUENCE [LARGE SCALE GENOMIC DNA]</scope>
    <source>
        <strain evidence="2">F 1598</strain>
    </source>
</reference>
<dbReference type="EMBL" id="KN833087">
    <property type="protein sequence ID" value="KIM73291.1"/>
    <property type="molecule type" value="Genomic_DNA"/>
</dbReference>